<dbReference type="InterPro" id="IPR018700">
    <property type="entry name" value="DUF2204"/>
</dbReference>
<gene>
    <name evidence="1" type="ORF">QWY31_09580</name>
</gene>
<evidence type="ECO:0000313" key="2">
    <source>
        <dbReference type="Proteomes" id="UP001168552"/>
    </source>
</evidence>
<dbReference type="Gene3D" id="3.30.460.40">
    <property type="match status" value="1"/>
</dbReference>
<sequence>MQIEYGFFEDFLKLLLKHQVEAMIIGGYAVNVYGYSRYTGDLDIWYQPTSNNVSKLMKAIEEFGFDTEILKNQQLEYQSPIKLQDEGFKIELIASIKGVGSFDECYQNVLKVEINDFLFPFIGYKDLINNKKSSMRMKDAVDVHYLEQIKKLNNPDSES</sequence>
<organism evidence="1 2">
    <name type="scientific">Shiella aurantiaca</name>
    <dbReference type="NCBI Taxonomy" id="3058365"/>
    <lineage>
        <taxon>Bacteria</taxon>
        <taxon>Pseudomonadati</taxon>
        <taxon>Bacteroidota</taxon>
        <taxon>Cytophagia</taxon>
        <taxon>Cytophagales</taxon>
        <taxon>Shiellaceae</taxon>
        <taxon>Shiella</taxon>
    </lineage>
</organism>
<accession>A0ABT8F619</accession>
<comment type="caution">
    <text evidence="1">The sequence shown here is derived from an EMBL/GenBank/DDBJ whole genome shotgun (WGS) entry which is preliminary data.</text>
</comment>
<dbReference type="EMBL" id="JAUHJS010000004">
    <property type="protein sequence ID" value="MDN4165753.1"/>
    <property type="molecule type" value="Genomic_DNA"/>
</dbReference>
<dbReference type="Pfam" id="PF09970">
    <property type="entry name" value="DUF2204"/>
    <property type="match status" value="1"/>
</dbReference>
<proteinExistence type="predicted"/>
<name>A0ABT8F619_9BACT</name>
<dbReference type="InterPro" id="IPR043519">
    <property type="entry name" value="NT_sf"/>
</dbReference>
<reference evidence="1" key="1">
    <citation type="submission" date="2023-06" db="EMBL/GenBank/DDBJ databases">
        <title>Cytophagales bacterium Strain LB-30, isolated from soil.</title>
        <authorList>
            <person name="Liu B."/>
        </authorList>
    </citation>
    <scope>NUCLEOTIDE SEQUENCE</scope>
    <source>
        <strain evidence="1">LB-30</strain>
    </source>
</reference>
<dbReference type="RefSeq" id="WP_320004283.1">
    <property type="nucleotide sequence ID" value="NZ_JAUHJS010000004.1"/>
</dbReference>
<keyword evidence="2" id="KW-1185">Reference proteome</keyword>
<dbReference type="Proteomes" id="UP001168552">
    <property type="component" value="Unassembled WGS sequence"/>
</dbReference>
<evidence type="ECO:0000313" key="1">
    <source>
        <dbReference type="EMBL" id="MDN4165753.1"/>
    </source>
</evidence>
<dbReference type="SUPFAM" id="SSF81301">
    <property type="entry name" value="Nucleotidyltransferase"/>
    <property type="match status" value="1"/>
</dbReference>
<protein>
    <submittedName>
        <fullName evidence="1">Nucleotidyltransferase</fullName>
    </submittedName>
</protein>